<dbReference type="InterPro" id="IPR011598">
    <property type="entry name" value="bHLH_dom"/>
</dbReference>
<evidence type="ECO:0000256" key="3">
    <source>
        <dbReference type="ARBA" id="ARBA00022553"/>
    </source>
</evidence>
<evidence type="ECO:0000256" key="9">
    <source>
        <dbReference type="ARBA" id="ARBA00067368"/>
    </source>
</evidence>
<keyword evidence="4" id="KW-0805">Transcription regulation</keyword>
<dbReference type="PANTHER" id="PTHR19290">
    <property type="entry name" value="BASIC HELIX-LOOP-HELIX PROTEIN NEUROGENIN-RELATED"/>
    <property type="match status" value="1"/>
</dbReference>
<dbReference type="InterPro" id="IPR036638">
    <property type="entry name" value="HLH_DNA-bd_sf"/>
</dbReference>
<keyword evidence="13" id="KW-0472">Membrane</keyword>
<dbReference type="GO" id="GO:0000981">
    <property type="term" value="F:DNA-binding transcription factor activity, RNA polymerase II-specific"/>
    <property type="evidence" value="ECO:0007669"/>
    <property type="project" value="TreeGrafter"/>
</dbReference>
<dbReference type="STRING" id="137246.A0A401SCD7"/>
<keyword evidence="13" id="KW-0812">Transmembrane</keyword>
<name>A0A401SCD7_CHIPU</name>
<dbReference type="GO" id="GO:0045944">
    <property type="term" value="P:positive regulation of transcription by RNA polymerase II"/>
    <property type="evidence" value="ECO:0007669"/>
    <property type="project" value="TreeGrafter"/>
</dbReference>
<evidence type="ECO:0000259" key="14">
    <source>
        <dbReference type="PROSITE" id="PS50888"/>
    </source>
</evidence>
<dbReference type="Pfam" id="PF00010">
    <property type="entry name" value="HLH"/>
    <property type="match status" value="1"/>
</dbReference>
<evidence type="ECO:0000313" key="16">
    <source>
        <dbReference type="Proteomes" id="UP000287033"/>
    </source>
</evidence>
<dbReference type="SMART" id="SM00353">
    <property type="entry name" value="HLH"/>
    <property type="match status" value="1"/>
</dbReference>
<keyword evidence="2" id="KW-0678">Repressor</keyword>
<dbReference type="GO" id="GO:0005634">
    <property type="term" value="C:nucleus"/>
    <property type="evidence" value="ECO:0007669"/>
    <property type="project" value="UniProtKB-SubCell"/>
</dbReference>
<dbReference type="Gene3D" id="4.10.280.10">
    <property type="entry name" value="Helix-loop-helix DNA-binding domain"/>
    <property type="match status" value="1"/>
</dbReference>
<evidence type="ECO:0000256" key="10">
    <source>
        <dbReference type="ARBA" id="ARBA00076138"/>
    </source>
</evidence>
<evidence type="ECO:0000256" key="12">
    <source>
        <dbReference type="SAM" id="MobiDB-lite"/>
    </source>
</evidence>
<gene>
    <name evidence="15" type="ORF">chiPu_0006481</name>
</gene>
<evidence type="ECO:0000256" key="4">
    <source>
        <dbReference type="ARBA" id="ARBA00023015"/>
    </source>
</evidence>
<feature type="region of interest" description="Disordered" evidence="12">
    <location>
        <begin position="58"/>
        <end position="99"/>
    </location>
</feature>
<keyword evidence="16" id="KW-1185">Reference proteome</keyword>
<reference evidence="15 16" key="1">
    <citation type="journal article" date="2018" name="Nat. Ecol. Evol.">
        <title>Shark genomes provide insights into elasmobranch evolution and the origin of vertebrates.</title>
        <authorList>
            <person name="Hara Y"/>
            <person name="Yamaguchi K"/>
            <person name="Onimaru K"/>
            <person name="Kadota M"/>
            <person name="Koyanagi M"/>
            <person name="Keeley SD"/>
            <person name="Tatsumi K"/>
            <person name="Tanaka K"/>
            <person name="Motone F"/>
            <person name="Kageyama Y"/>
            <person name="Nozu R"/>
            <person name="Adachi N"/>
            <person name="Nishimura O"/>
            <person name="Nakagawa R"/>
            <person name="Tanegashima C"/>
            <person name="Kiyatake I"/>
            <person name="Matsumoto R"/>
            <person name="Murakumo K"/>
            <person name="Nishida K"/>
            <person name="Terakita A"/>
            <person name="Kuratani S"/>
            <person name="Sato K"/>
            <person name="Hyodo S Kuraku.S."/>
        </authorList>
    </citation>
    <scope>NUCLEOTIDE SEQUENCE [LARGE SCALE GENOMIC DNA]</scope>
</reference>
<evidence type="ECO:0000256" key="2">
    <source>
        <dbReference type="ARBA" id="ARBA00022491"/>
    </source>
</evidence>
<feature type="region of interest" description="Disordered" evidence="12">
    <location>
        <begin position="233"/>
        <end position="274"/>
    </location>
</feature>
<dbReference type="FunFam" id="4.10.280.10:FF:000065">
    <property type="entry name" value="class A basic helix-loop-helix protein 15"/>
    <property type="match status" value="1"/>
</dbReference>
<dbReference type="PROSITE" id="PS50888">
    <property type="entry name" value="BHLH"/>
    <property type="match status" value="1"/>
</dbReference>
<evidence type="ECO:0000256" key="8">
    <source>
        <dbReference type="ARBA" id="ARBA00064489"/>
    </source>
</evidence>
<feature type="compositionally biased region" description="Basic residues" evidence="12">
    <location>
        <begin position="131"/>
        <end position="142"/>
    </location>
</feature>
<evidence type="ECO:0000256" key="7">
    <source>
        <dbReference type="ARBA" id="ARBA00023242"/>
    </source>
</evidence>
<evidence type="ECO:0000313" key="15">
    <source>
        <dbReference type="EMBL" id="GCC28055.1"/>
    </source>
</evidence>
<organism evidence="15 16">
    <name type="scientific">Chiloscyllium punctatum</name>
    <name type="common">Brownbanded bambooshark</name>
    <name type="synonym">Hemiscyllium punctatum</name>
    <dbReference type="NCBI Taxonomy" id="137246"/>
    <lineage>
        <taxon>Eukaryota</taxon>
        <taxon>Metazoa</taxon>
        <taxon>Chordata</taxon>
        <taxon>Craniata</taxon>
        <taxon>Vertebrata</taxon>
        <taxon>Chondrichthyes</taxon>
        <taxon>Elasmobranchii</taxon>
        <taxon>Galeomorphii</taxon>
        <taxon>Galeoidea</taxon>
        <taxon>Orectolobiformes</taxon>
        <taxon>Hemiscylliidae</taxon>
        <taxon>Chiloscyllium</taxon>
    </lineage>
</organism>
<dbReference type="Proteomes" id="UP000287033">
    <property type="component" value="Unassembled WGS sequence"/>
</dbReference>
<dbReference type="GO" id="GO:0070888">
    <property type="term" value="F:E-box binding"/>
    <property type="evidence" value="ECO:0007669"/>
    <property type="project" value="TreeGrafter"/>
</dbReference>
<feature type="transmembrane region" description="Helical" evidence="13">
    <location>
        <begin position="30"/>
        <end position="49"/>
    </location>
</feature>
<evidence type="ECO:0000256" key="13">
    <source>
        <dbReference type="SAM" id="Phobius"/>
    </source>
</evidence>
<keyword evidence="7" id="KW-0539">Nucleus</keyword>
<dbReference type="InterPro" id="IPR050359">
    <property type="entry name" value="bHLH_transcription_factors"/>
</dbReference>
<keyword evidence="3" id="KW-0597">Phosphoprotein</keyword>
<evidence type="ECO:0000256" key="11">
    <source>
        <dbReference type="ARBA" id="ARBA00077672"/>
    </source>
</evidence>
<dbReference type="OrthoDB" id="5969565at2759"/>
<comment type="caution">
    <text evidence="15">The sequence shown here is derived from an EMBL/GenBank/DDBJ whole genome shotgun (WGS) entry which is preliminary data.</text>
</comment>
<feature type="compositionally biased region" description="Gly residues" evidence="12">
    <location>
        <begin position="143"/>
        <end position="154"/>
    </location>
</feature>
<evidence type="ECO:0000256" key="1">
    <source>
        <dbReference type="ARBA" id="ARBA00004123"/>
    </source>
</evidence>
<dbReference type="CDD" id="cd19711">
    <property type="entry name" value="bHLH_TS_MIST1"/>
    <property type="match status" value="1"/>
</dbReference>
<keyword evidence="5" id="KW-0238">DNA-binding</keyword>
<dbReference type="SUPFAM" id="SSF47459">
    <property type="entry name" value="HLH, helix-loop-helix DNA-binding domain"/>
    <property type="match status" value="1"/>
</dbReference>
<evidence type="ECO:0000256" key="6">
    <source>
        <dbReference type="ARBA" id="ARBA00023163"/>
    </source>
</evidence>
<dbReference type="GO" id="GO:0007423">
    <property type="term" value="P:sensory organ development"/>
    <property type="evidence" value="ECO:0007669"/>
    <property type="project" value="TreeGrafter"/>
</dbReference>
<feature type="region of interest" description="Disordered" evidence="12">
    <location>
        <begin position="119"/>
        <end position="170"/>
    </location>
</feature>
<dbReference type="GO" id="GO:0061564">
    <property type="term" value="P:axon development"/>
    <property type="evidence" value="ECO:0007669"/>
    <property type="project" value="TreeGrafter"/>
</dbReference>
<dbReference type="PANTHER" id="PTHR19290:SF167">
    <property type="entry name" value="PROTEIN DIMMED"/>
    <property type="match status" value="1"/>
</dbReference>
<evidence type="ECO:0000256" key="5">
    <source>
        <dbReference type="ARBA" id="ARBA00023125"/>
    </source>
</evidence>
<proteinExistence type="predicted"/>
<dbReference type="GO" id="GO:0046983">
    <property type="term" value="F:protein dimerization activity"/>
    <property type="evidence" value="ECO:0007669"/>
    <property type="project" value="InterPro"/>
</dbReference>
<keyword evidence="13" id="KW-1133">Transmembrane helix</keyword>
<accession>A0A401SCD7</accession>
<comment type="subcellular location">
    <subcellularLocation>
        <location evidence="1">Nucleus</location>
    </subcellularLocation>
</comment>
<dbReference type="EMBL" id="BEZZ01000190">
    <property type="protein sequence ID" value="GCC28055.1"/>
    <property type="molecule type" value="Genomic_DNA"/>
</dbReference>
<sequence length="274" mass="30498">MPHLCLILNARKESQWRQTVVKRSQSIHILFYYFSLSFIWIFLISVAVLRQVLRFPQPQDASSAEKRRKGAGSERMKSKLPFPSPASSSGLKDRFSAAAGGGGGDCPEMELHLGTQATCSKGDSCCQGRSQRPRPRGMRGRGGRAVGGASGGDTGGRRRGGGPSARERNLRRIESNERERQRMHNLNNAFQALREVIPHVEADRKLSKIETLTLAKNYIKSLTSTILCMTKEHPVVPMPQPPDSQGEPKGSSPPLRSLRHRQHRIPPKDEFIWA</sequence>
<protein>
    <recommendedName>
        <fullName evidence="9">Class A basic helix-loop-helix protein 15</fullName>
    </recommendedName>
    <alternativeName>
        <fullName evidence="11">Class B basic helix-loop-helix protein 8</fullName>
    </alternativeName>
    <alternativeName>
        <fullName evidence="10">Muscle, intestine and stomach expression 1</fullName>
    </alternativeName>
</protein>
<keyword evidence="6" id="KW-0804">Transcription</keyword>
<feature type="domain" description="BHLH" evidence="14">
    <location>
        <begin position="170"/>
        <end position="222"/>
    </location>
</feature>
<dbReference type="AlphaFoldDB" id="A0A401SCD7"/>
<comment type="subunit">
    <text evidence="8">Forms homodimers or heterodimers with TCF3 gene products E12 and E47. These dimers bind to the E-box site, however, heterodimer with MYOD1 does not bind target DNA.</text>
</comment>